<keyword evidence="1" id="KW-0812">Transmembrane</keyword>
<keyword evidence="3" id="KW-1185">Reference proteome</keyword>
<protein>
    <submittedName>
        <fullName evidence="2">Uncharacterized protein</fullName>
    </submittedName>
</protein>
<reference evidence="2" key="1">
    <citation type="journal article" date="2021" name="IMA Fungus">
        <title>Genomic characterization of three marine fungi, including Emericellopsis atlantica sp. nov. with signatures of a generalist lifestyle and marine biomass degradation.</title>
        <authorList>
            <person name="Hagestad O.C."/>
            <person name="Hou L."/>
            <person name="Andersen J.H."/>
            <person name="Hansen E.H."/>
            <person name="Altermark B."/>
            <person name="Li C."/>
            <person name="Kuhnert E."/>
            <person name="Cox R.J."/>
            <person name="Crous P.W."/>
            <person name="Spatafora J.W."/>
            <person name="Lail K."/>
            <person name="Amirebrahimi M."/>
            <person name="Lipzen A."/>
            <person name="Pangilinan J."/>
            <person name="Andreopoulos W."/>
            <person name="Hayes R.D."/>
            <person name="Ng V."/>
            <person name="Grigoriev I.V."/>
            <person name="Jackson S.A."/>
            <person name="Sutton T.D.S."/>
            <person name="Dobson A.D.W."/>
            <person name="Rama T."/>
        </authorList>
    </citation>
    <scope>NUCLEOTIDE SEQUENCE</scope>
    <source>
        <strain evidence="2">TRa018bII</strain>
    </source>
</reference>
<gene>
    <name evidence="2" type="ORF">BJ875DRAFT_491934</name>
</gene>
<evidence type="ECO:0000313" key="3">
    <source>
        <dbReference type="Proteomes" id="UP000824998"/>
    </source>
</evidence>
<evidence type="ECO:0000313" key="2">
    <source>
        <dbReference type="EMBL" id="KAG9239100.1"/>
    </source>
</evidence>
<sequence>MADSITDNSGESITVIIESITSLSVQAVSTIGVNSRSSDDDFAISGITLTLTSARTITVHVSELSTFRAGNPASANSVSTISSNGISYGKEPWLANRSILKHVLTICPTASPNATTITVPGIRPTVTSIITSTSSGSSTSAISSASAVTTDVKKSAAIPSLNNPIKGMVDTVKWLISPSDFNNVTSIRSTSAYRFSSPCDSNEITRDDSPLPRRSGMFEKAMGGALNSTHCYFQKWSSDEIAAWAVLLYVAPSAFLACIFYDLYLVNKHNHPHRTGYFASLRMIFALLLGFFGCVAPNVALWTMWTHCVMDPDVTAPK</sequence>
<dbReference type="Proteomes" id="UP000824998">
    <property type="component" value="Unassembled WGS sequence"/>
</dbReference>
<feature type="transmembrane region" description="Helical" evidence="1">
    <location>
        <begin position="241"/>
        <end position="264"/>
    </location>
</feature>
<keyword evidence="1" id="KW-0472">Membrane</keyword>
<feature type="transmembrane region" description="Helical" evidence="1">
    <location>
        <begin position="284"/>
        <end position="305"/>
    </location>
</feature>
<proteinExistence type="predicted"/>
<name>A0A9P8CA36_9HELO</name>
<comment type="caution">
    <text evidence="2">The sequence shown here is derived from an EMBL/GenBank/DDBJ whole genome shotgun (WGS) entry which is preliminary data.</text>
</comment>
<organism evidence="2 3">
    <name type="scientific">Amylocarpus encephaloides</name>
    <dbReference type="NCBI Taxonomy" id="45428"/>
    <lineage>
        <taxon>Eukaryota</taxon>
        <taxon>Fungi</taxon>
        <taxon>Dikarya</taxon>
        <taxon>Ascomycota</taxon>
        <taxon>Pezizomycotina</taxon>
        <taxon>Leotiomycetes</taxon>
        <taxon>Helotiales</taxon>
        <taxon>Helotiales incertae sedis</taxon>
        <taxon>Amylocarpus</taxon>
    </lineage>
</organism>
<keyword evidence="1" id="KW-1133">Transmembrane helix</keyword>
<dbReference type="EMBL" id="MU251362">
    <property type="protein sequence ID" value="KAG9239100.1"/>
    <property type="molecule type" value="Genomic_DNA"/>
</dbReference>
<evidence type="ECO:0000256" key="1">
    <source>
        <dbReference type="SAM" id="Phobius"/>
    </source>
</evidence>
<dbReference type="AlphaFoldDB" id="A0A9P8CA36"/>
<accession>A0A9P8CA36</accession>